<dbReference type="AlphaFoldDB" id="A0AA37HTF3"/>
<reference evidence="2" key="1">
    <citation type="journal article" date="2016" name="Front. Microbiol.">
        <title>Genome Sequence of the Piezophilic, Mesophilic Sulfate-Reducing Bacterium Desulfovibrio indicus J2T.</title>
        <authorList>
            <person name="Cao J."/>
            <person name="Maignien L."/>
            <person name="Shao Z."/>
            <person name="Alain K."/>
            <person name="Jebbar M."/>
        </authorList>
    </citation>
    <scope>NUCLEOTIDE SEQUENCE</scope>
    <source>
        <strain evidence="2">NBRC 103626</strain>
    </source>
</reference>
<dbReference type="Proteomes" id="UP001055108">
    <property type="component" value="Unassembled WGS sequence"/>
</dbReference>
<feature type="domain" description="Glutamine amidotransferase" evidence="1">
    <location>
        <begin position="61"/>
        <end position="205"/>
    </location>
</feature>
<protein>
    <submittedName>
        <fullName evidence="2">Gamma-glutamyl-L-1-hydroxyisopropylamide hydrolase</fullName>
    </submittedName>
</protein>
<dbReference type="CDD" id="cd01741">
    <property type="entry name" value="GATase1_1"/>
    <property type="match status" value="1"/>
</dbReference>
<accession>A0AA37HTF3</accession>
<evidence type="ECO:0000259" key="1">
    <source>
        <dbReference type="Pfam" id="PF00117"/>
    </source>
</evidence>
<dbReference type="EMBL" id="BPQM01000149">
    <property type="protein sequence ID" value="GJD81608.1"/>
    <property type="molecule type" value="Genomic_DNA"/>
</dbReference>
<dbReference type="PANTHER" id="PTHR42695:SF5">
    <property type="entry name" value="GLUTAMINE AMIDOTRANSFERASE YLR126C-RELATED"/>
    <property type="match status" value="1"/>
</dbReference>
<dbReference type="RefSeq" id="WP_238306841.1">
    <property type="nucleotide sequence ID" value="NZ_BPQM01000149.1"/>
</dbReference>
<gene>
    <name evidence="2" type="primary">ipuF</name>
    <name evidence="2" type="ORF">NBEOAGPD_4862</name>
</gene>
<evidence type="ECO:0000313" key="2">
    <source>
        <dbReference type="EMBL" id="GJD81608.1"/>
    </source>
</evidence>
<organism evidence="2 3">
    <name type="scientific">Methylobacterium gregans</name>
    <dbReference type="NCBI Taxonomy" id="374424"/>
    <lineage>
        <taxon>Bacteria</taxon>
        <taxon>Pseudomonadati</taxon>
        <taxon>Pseudomonadota</taxon>
        <taxon>Alphaproteobacteria</taxon>
        <taxon>Hyphomicrobiales</taxon>
        <taxon>Methylobacteriaceae</taxon>
        <taxon>Methylobacterium</taxon>
    </lineage>
</organism>
<dbReference type="GO" id="GO:0016787">
    <property type="term" value="F:hydrolase activity"/>
    <property type="evidence" value="ECO:0007669"/>
    <property type="project" value="UniProtKB-KW"/>
</dbReference>
<dbReference type="GO" id="GO:0005829">
    <property type="term" value="C:cytosol"/>
    <property type="evidence" value="ECO:0007669"/>
    <property type="project" value="TreeGrafter"/>
</dbReference>
<dbReference type="SUPFAM" id="SSF52317">
    <property type="entry name" value="Class I glutamine amidotransferase-like"/>
    <property type="match status" value="1"/>
</dbReference>
<reference evidence="2" key="2">
    <citation type="submission" date="2021-08" db="EMBL/GenBank/DDBJ databases">
        <authorList>
            <person name="Tani A."/>
            <person name="Ola A."/>
            <person name="Ogura Y."/>
            <person name="Katsura K."/>
            <person name="Hayashi T."/>
        </authorList>
    </citation>
    <scope>NUCLEOTIDE SEQUENCE</scope>
    <source>
        <strain evidence="2">NBRC 103626</strain>
    </source>
</reference>
<evidence type="ECO:0000313" key="3">
    <source>
        <dbReference type="Proteomes" id="UP001055108"/>
    </source>
</evidence>
<dbReference type="Gene3D" id="3.40.50.880">
    <property type="match status" value="1"/>
</dbReference>
<keyword evidence="2" id="KW-0378">Hydrolase</keyword>
<dbReference type="Pfam" id="PF00117">
    <property type="entry name" value="GATase"/>
    <property type="match status" value="1"/>
</dbReference>
<dbReference type="InterPro" id="IPR017926">
    <property type="entry name" value="GATASE"/>
</dbReference>
<name>A0AA37HTF3_9HYPH</name>
<dbReference type="InterPro" id="IPR029062">
    <property type="entry name" value="Class_I_gatase-like"/>
</dbReference>
<dbReference type="InterPro" id="IPR044992">
    <property type="entry name" value="ChyE-like"/>
</dbReference>
<dbReference type="PANTHER" id="PTHR42695">
    <property type="entry name" value="GLUTAMINE AMIDOTRANSFERASE YLR126C-RELATED"/>
    <property type="match status" value="1"/>
</dbReference>
<dbReference type="PROSITE" id="PS51273">
    <property type="entry name" value="GATASE_TYPE_1"/>
    <property type="match status" value="1"/>
</dbReference>
<comment type="caution">
    <text evidence="2">The sequence shown here is derived from an EMBL/GenBank/DDBJ whole genome shotgun (WGS) entry which is preliminary data.</text>
</comment>
<proteinExistence type="predicted"/>
<sequence>MMQILVADGNVAAARREHVRATGETSAEAYAALLTDLDPEVACTILEPADAGAALPAGAELAGFDGVVFTGSQLHVTEDGEPVRRQRALMRTALEAGLPVFGSCWGVQLAAAVAGGRIGPNPCGPEYGFARRLVPTGAGREHPLLAGRPATWDAPAMHLDAVLEPPPGAEVLAGNGLLAVQALALRLGPGTFWGTQYHPELDLDELAAMLRLSEPDILESGLCRDSAALAAYADEVAALHAGERPDLAWRHGLGPEVLEAPRRRREIGNFLAHLVRLHAARR</sequence>
<keyword evidence="3" id="KW-1185">Reference proteome</keyword>